<accession>A0ABQ2D6B8</accession>
<name>A0ABQ2D6B8_9DEIO</name>
<evidence type="ECO:0000256" key="2">
    <source>
        <dbReference type="ARBA" id="ARBA00022692"/>
    </source>
</evidence>
<dbReference type="RefSeq" id="WP_189004642.1">
    <property type="nucleotide sequence ID" value="NZ_BMOD01000015.1"/>
</dbReference>
<dbReference type="Proteomes" id="UP000632222">
    <property type="component" value="Unassembled WGS sequence"/>
</dbReference>
<evidence type="ECO:0000256" key="1">
    <source>
        <dbReference type="ARBA" id="ARBA00004141"/>
    </source>
</evidence>
<dbReference type="Gene3D" id="1.20.120.1630">
    <property type="match status" value="1"/>
</dbReference>
<evidence type="ECO:0000313" key="6">
    <source>
        <dbReference type="EMBL" id="GGJ45261.1"/>
    </source>
</evidence>
<keyword evidence="4 5" id="KW-0472">Membrane</keyword>
<reference evidence="7" key="1">
    <citation type="journal article" date="2019" name="Int. J. Syst. Evol. Microbiol.">
        <title>The Global Catalogue of Microorganisms (GCM) 10K type strain sequencing project: providing services to taxonomists for standard genome sequencing and annotation.</title>
        <authorList>
            <consortium name="The Broad Institute Genomics Platform"/>
            <consortium name="The Broad Institute Genome Sequencing Center for Infectious Disease"/>
            <person name="Wu L."/>
            <person name="Ma J."/>
        </authorList>
    </citation>
    <scope>NUCLEOTIDE SEQUENCE [LARGE SCALE GENOMIC DNA]</scope>
    <source>
        <strain evidence="7">JCM 14370</strain>
    </source>
</reference>
<dbReference type="PANTHER" id="PTHR43847">
    <property type="entry name" value="BLL3993 PROTEIN"/>
    <property type="match status" value="1"/>
</dbReference>
<comment type="caution">
    <text evidence="6">The sequence shown here is derived from an EMBL/GenBank/DDBJ whole genome shotgun (WGS) entry which is preliminary data.</text>
</comment>
<keyword evidence="6" id="KW-0808">Transferase</keyword>
<comment type="subcellular location">
    <subcellularLocation>
        <location evidence="1">Membrane</location>
        <topology evidence="1">Multi-pass membrane protein</topology>
    </subcellularLocation>
</comment>
<dbReference type="PANTHER" id="PTHR43847:SF1">
    <property type="entry name" value="BLL3993 PROTEIN"/>
    <property type="match status" value="1"/>
</dbReference>
<evidence type="ECO:0000256" key="5">
    <source>
        <dbReference type="SAM" id="Phobius"/>
    </source>
</evidence>
<keyword evidence="2 5" id="KW-0812">Transmembrane</keyword>
<feature type="transmembrane region" description="Helical" evidence="5">
    <location>
        <begin position="118"/>
        <end position="151"/>
    </location>
</feature>
<keyword evidence="7" id="KW-1185">Reference proteome</keyword>
<proteinExistence type="predicted"/>
<keyword evidence="3 5" id="KW-1133">Transmembrane helix</keyword>
<feature type="transmembrane region" description="Helical" evidence="5">
    <location>
        <begin position="68"/>
        <end position="85"/>
    </location>
</feature>
<evidence type="ECO:0000313" key="7">
    <source>
        <dbReference type="Proteomes" id="UP000632222"/>
    </source>
</evidence>
<dbReference type="Pfam" id="PF04140">
    <property type="entry name" value="ICMT"/>
    <property type="match status" value="1"/>
</dbReference>
<sequence length="178" mass="20238">MPSILLLLVVAVQRLFELRIAKRNEAWARSRGAQEHGREHYWMFFVLHPLWMLSFTLEGYFRGGPVQVWALGAYLILQLLRYSVISTLGPYWNTRILIVPGGQQVTGGLYRFMKHPNYVVVALELLITPLIVGAWWTAVVFTVLNALVMWVRIPAEERALMEYGNMPGAEGRGPNANG</sequence>
<dbReference type="InterPro" id="IPR052527">
    <property type="entry name" value="Metal_cation-efflux_comp"/>
</dbReference>
<dbReference type="EMBL" id="BMOD01000015">
    <property type="protein sequence ID" value="GGJ45261.1"/>
    <property type="molecule type" value="Genomic_DNA"/>
</dbReference>
<keyword evidence="6" id="KW-0489">Methyltransferase</keyword>
<protein>
    <submittedName>
        <fullName evidence="6">Isoprenylcysteine carboxyl methyltransferase</fullName>
    </submittedName>
</protein>
<dbReference type="GO" id="GO:0032259">
    <property type="term" value="P:methylation"/>
    <property type="evidence" value="ECO:0007669"/>
    <property type="project" value="UniProtKB-KW"/>
</dbReference>
<evidence type="ECO:0000256" key="3">
    <source>
        <dbReference type="ARBA" id="ARBA00022989"/>
    </source>
</evidence>
<dbReference type="InterPro" id="IPR007269">
    <property type="entry name" value="ICMT_MeTrfase"/>
</dbReference>
<gene>
    <name evidence="6" type="ORF">GCM10008938_34430</name>
</gene>
<dbReference type="GO" id="GO:0008168">
    <property type="term" value="F:methyltransferase activity"/>
    <property type="evidence" value="ECO:0007669"/>
    <property type="project" value="UniProtKB-KW"/>
</dbReference>
<organism evidence="6 7">
    <name type="scientific">Deinococcus roseus</name>
    <dbReference type="NCBI Taxonomy" id="392414"/>
    <lineage>
        <taxon>Bacteria</taxon>
        <taxon>Thermotogati</taxon>
        <taxon>Deinococcota</taxon>
        <taxon>Deinococci</taxon>
        <taxon>Deinococcales</taxon>
        <taxon>Deinococcaceae</taxon>
        <taxon>Deinococcus</taxon>
    </lineage>
</organism>
<evidence type="ECO:0000256" key="4">
    <source>
        <dbReference type="ARBA" id="ARBA00023136"/>
    </source>
</evidence>